<name>A0ABP0XK88_9ROSI</name>
<protein>
    <submittedName>
        <fullName evidence="1">Uncharacterized protein</fullName>
    </submittedName>
</protein>
<proteinExistence type="predicted"/>
<gene>
    <name evidence="1" type="ORF">CITCOLO1_LOCUS110</name>
</gene>
<evidence type="ECO:0000313" key="2">
    <source>
        <dbReference type="Proteomes" id="UP001642487"/>
    </source>
</evidence>
<keyword evidence="2" id="KW-1185">Reference proteome</keyword>
<dbReference type="Proteomes" id="UP001642487">
    <property type="component" value="Chromosome 1"/>
</dbReference>
<sequence>MLISIFLDFLPQSHANASPANSFSFFSPSAAAARRLAGTPPLPPRLLFLLLSLSLYLLQVTQARHPSVLLRPHACPLTSFAASRRCGPLQSSPARSISQSLAVEAFFGGLTNSR</sequence>
<organism evidence="1 2">
    <name type="scientific">Citrullus colocynthis</name>
    <name type="common">colocynth</name>
    <dbReference type="NCBI Taxonomy" id="252529"/>
    <lineage>
        <taxon>Eukaryota</taxon>
        <taxon>Viridiplantae</taxon>
        <taxon>Streptophyta</taxon>
        <taxon>Embryophyta</taxon>
        <taxon>Tracheophyta</taxon>
        <taxon>Spermatophyta</taxon>
        <taxon>Magnoliopsida</taxon>
        <taxon>eudicotyledons</taxon>
        <taxon>Gunneridae</taxon>
        <taxon>Pentapetalae</taxon>
        <taxon>rosids</taxon>
        <taxon>fabids</taxon>
        <taxon>Cucurbitales</taxon>
        <taxon>Cucurbitaceae</taxon>
        <taxon>Benincaseae</taxon>
        <taxon>Citrullus</taxon>
    </lineage>
</organism>
<reference evidence="1 2" key="1">
    <citation type="submission" date="2024-03" db="EMBL/GenBank/DDBJ databases">
        <authorList>
            <person name="Gkanogiannis A."/>
            <person name="Becerra Lopez-Lavalle L."/>
        </authorList>
    </citation>
    <scope>NUCLEOTIDE SEQUENCE [LARGE SCALE GENOMIC DNA]</scope>
</reference>
<evidence type="ECO:0000313" key="1">
    <source>
        <dbReference type="EMBL" id="CAK9308597.1"/>
    </source>
</evidence>
<dbReference type="EMBL" id="OZ021735">
    <property type="protein sequence ID" value="CAK9308597.1"/>
    <property type="molecule type" value="Genomic_DNA"/>
</dbReference>
<accession>A0ABP0XK88</accession>